<keyword evidence="1" id="KW-1185">Reference proteome</keyword>
<dbReference type="AlphaFoldDB" id="A0A8B7PJS6"/>
<dbReference type="OrthoDB" id="6362244at2759"/>
<name>A0A8B7PJS6_HYAAZ</name>
<dbReference type="RefSeq" id="XP_018026250.1">
    <property type="nucleotide sequence ID" value="XM_018170761.2"/>
</dbReference>
<reference evidence="2" key="1">
    <citation type="submission" date="2025-08" db="UniProtKB">
        <authorList>
            <consortium name="RefSeq"/>
        </authorList>
    </citation>
    <scope>IDENTIFICATION</scope>
    <source>
        <tissue evidence="2">Whole organism</tissue>
    </source>
</reference>
<proteinExistence type="predicted"/>
<evidence type="ECO:0000313" key="2">
    <source>
        <dbReference type="RefSeq" id="XP_018026250.1"/>
    </source>
</evidence>
<gene>
    <name evidence="2" type="primary">LOC108681700</name>
</gene>
<dbReference type="GeneID" id="108681700"/>
<dbReference type="Proteomes" id="UP000694843">
    <property type="component" value="Unplaced"/>
</dbReference>
<organism evidence="1 2">
    <name type="scientific">Hyalella azteca</name>
    <name type="common">Amphipod</name>
    <dbReference type="NCBI Taxonomy" id="294128"/>
    <lineage>
        <taxon>Eukaryota</taxon>
        <taxon>Metazoa</taxon>
        <taxon>Ecdysozoa</taxon>
        <taxon>Arthropoda</taxon>
        <taxon>Crustacea</taxon>
        <taxon>Multicrustacea</taxon>
        <taxon>Malacostraca</taxon>
        <taxon>Eumalacostraca</taxon>
        <taxon>Peracarida</taxon>
        <taxon>Amphipoda</taxon>
        <taxon>Senticaudata</taxon>
        <taxon>Talitrida</taxon>
        <taxon>Talitroidea</taxon>
        <taxon>Hyalellidae</taxon>
        <taxon>Hyalella</taxon>
    </lineage>
</organism>
<evidence type="ECO:0000313" key="1">
    <source>
        <dbReference type="Proteomes" id="UP000694843"/>
    </source>
</evidence>
<protein>
    <submittedName>
        <fullName evidence="2">Uncharacterized protein LOC108681700</fullName>
    </submittedName>
</protein>
<sequence length="445" mass="49789">MYRMLVAIFFPLMALSSAAMASLEHQPEPLSIFQDTNTFYKIKPDTSIREQHSHQYFPTNKFDDEEYYYSEDVTHHLDEFKEEDYTEVTVPYVESNTVENNTNESIEASRNEGYMSYLPSLPDVASNWKTTLITLIDTVHKATKIYQSKRQELSANLDGNKTDRASKSHSSVPTSLVSLILNPRSFDELVEVGRSAHSEDEVLEGLASVVLKAEGRYGSSLTLDPVTVIALLTLAAYLIRAVYQILITNNNGRSLDYEYPSQLHAALAGPAAPEKLAQIAEFITRYDHTRHARSPEEDQQINSLDIVDAVANNSVLSAPGSVAALLKLGREGHDGCVRLYTCEHLGTKSVFSYSFDQFIIAGMGLYLSPTDRWSWPDPADYLAGPVDHCASYRGQCKQEAMTEAVHMRDLFTQTFTKLFHFLATARKARRQSSARQASAPSNSDN</sequence>
<accession>A0A8B7PJS6</accession>
<dbReference type="KEGG" id="hazt:108681700"/>